<evidence type="ECO:0000256" key="1">
    <source>
        <dbReference type="SAM" id="Phobius"/>
    </source>
</evidence>
<keyword evidence="1" id="KW-1133">Transmembrane helix</keyword>
<reference evidence="2 3" key="1">
    <citation type="submission" date="2019-10" db="EMBL/GenBank/DDBJ databases">
        <title>Dictyobacter vulcani sp. nov., within the class Ktedonobacteria, isolated from soil of volcanic Mt. Zao.</title>
        <authorList>
            <person name="Zheng Y."/>
            <person name="Wang C.M."/>
            <person name="Sakai Y."/>
            <person name="Abe K."/>
            <person name="Yokota A."/>
            <person name="Yabe S."/>
        </authorList>
    </citation>
    <scope>NUCLEOTIDE SEQUENCE [LARGE SCALE GENOMIC DNA]</scope>
    <source>
        <strain evidence="2 3">W12</strain>
    </source>
</reference>
<accession>A0A5J4KMV3</accession>
<dbReference type="RefSeq" id="WP_151755453.1">
    <property type="nucleotide sequence ID" value="NZ_BKZW01000001.1"/>
</dbReference>
<feature type="transmembrane region" description="Helical" evidence="1">
    <location>
        <begin position="7"/>
        <end position="28"/>
    </location>
</feature>
<name>A0A5J4KMV3_9CHLR</name>
<feature type="transmembrane region" description="Helical" evidence="1">
    <location>
        <begin position="34"/>
        <end position="58"/>
    </location>
</feature>
<keyword evidence="3" id="KW-1185">Reference proteome</keyword>
<keyword evidence="1" id="KW-0812">Transmembrane</keyword>
<keyword evidence="1" id="KW-0472">Membrane</keyword>
<dbReference type="EMBL" id="BKZW01000001">
    <property type="protein sequence ID" value="GER87449.1"/>
    <property type="molecule type" value="Genomic_DNA"/>
</dbReference>
<feature type="transmembrane region" description="Helical" evidence="1">
    <location>
        <begin position="79"/>
        <end position="95"/>
    </location>
</feature>
<comment type="caution">
    <text evidence="2">The sequence shown here is derived from an EMBL/GenBank/DDBJ whole genome shotgun (WGS) entry which is preliminary data.</text>
</comment>
<feature type="transmembrane region" description="Helical" evidence="1">
    <location>
        <begin position="101"/>
        <end position="119"/>
    </location>
</feature>
<dbReference type="AlphaFoldDB" id="A0A5J4KMV3"/>
<dbReference type="Proteomes" id="UP000326912">
    <property type="component" value="Unassembled WGS sequence"/>
</dbReference>
<gene>
    <name evidence="2" type="ORF">KDW_16110</name>
</gene>
<proteinExistence type="predicted"/>
<evidence type="ECO:0000313" key="2">
    <source>
        <dbReference type="EMBL" id="GER87449.1"/>
    </source>
</evidence>
<sequence>MKRRSLFIIMYLIAPLAWGGLLLFTYQVSPSAPLPIVAFFLLLTIALLSLFFPLTYWLGQRLLFSRRYRATARQAFRQAVLLSFIVLANLILLSLHSWNLLTALIIVFAMVLVEVLSLARKM</sequence>
<evidence type="ECO:0000313" key="3">
    <source>
        <dbReference type="Proteomes" id="UP000326912"/>
    </source>
</evidence>
<protein>
    <submittedName>
        <fullName evidence="2">Uncharacterized protein</fullName>
    </submittedName>
</protein>
<organism evidence="2 3">
    <name type="scientific">Dictyobacter vulcani</name>
    <dbReference type="NCBI Taxonomy" id="2607529"/>
    <lineage>
        <taxon>Bacteria</taxon>
        <taxon>Bacillati</taxon>
        <taxon>Chloroflexota</taxon>
        <taxon>Ktedonobacteria</taxon>
        <taxon>Ktedonobacterales</taxon>
        <taxon>Dictyobacteraceae</taxon>
        <taxon>Dictyobacter</taxon>
    </lineage>
</organism>